<gene>
    <name evidence="1" type="ORF">PENTCL1PPCAC_29274</name>
</gene>
<name>A0AAV5UJ88_9BILA</name>
<comment type="caution">
    <text evidence="1">The sequence shown here is derived from an EMBL/GenBank/DDBJ whole genome shotgun (WGS) entry which is preliminary data.</text>
</comment>
<protein>
    <submittedName>
        <fullName evidence="1">Uncharacterized protein</fullName>
    </submittedName>
</protein>
<evidence type="ECO:0000313" key="2">
    <source>
        <dbReference type="Proteomes" id="UP001432027"/>
    </source>
</evidence>
<keyword evidence="2" id="KW-1185">Reference proteome</keyword>
<dbReference type="EMBL" id="BTSX01000006">
    <property type="protein sequence ID" value="GMT07100.1"/>
    <property type="molecule type" value="Genomic_DNA"/>
</dbReference>
<dbReference type="Proteomes" id="UP001432027">
    <property type="component" value="Unassembled WGS sequence"/>
</dbReference>
<proteinExistence type="predicted"/>
<reference evidence="1" key="1">
    <citation type="submission" date="2023-10" db="EMBL/GenBank/DDBJ databases">
        <title>Genome assembly of Pristionchus species.</title>
        <authorList>
            <person name="Yoshida K."/>
            <person name="Sommer R.J."/>
        </authorList>
    </citation>
    <scope>NUCLEOTIDE SEQUENCE</scope>
    <source>
        <strain evidence="1">RS0144</strain>
    </source>
</reference>
<organism evidence="1 2">
    <name type="scientific">Pristionchus entomophagus</name>
    <dbReference type="NCBI Taxonomy" id="358040"/>
    <lineage>
        <taxon>Eukaryota</taxon>
        <taxon>Metazoa</taxon>
        <taxon>Ecdysozoa</taxon>
        <taxon>Nematoda</taxon>
        <taxon>Chromadorea</taxon>
        <taxon>Rhabditida</taxon>
        <taxon>Rhabditina</taxon>
        <taxon>Diplogasteromorpha</taxon>
        <taxon>Diplogasteroidea</taxon>
        <taxon>Neodiplogasteridae</taxon>
        <taxon>Pristionchus</taxon>
    </lineage>
</organism>
<dbReference type="AlphaFoldDB" id="A0AAV5UJ88"/>
<evidence type="ECO:0000313" key="1">
    <source>
        <dbReference type="EMBL" id="GMT07100.1"/>
    </source>
</evidence>
<sequence length="65" mass="7625">MHGKWMRIINDRLDLKEQIEIDLASYLTKNGIKCSAHIKPKLDMIAEILEDRLSDLDSDDDRRID</sequence>
<accession>A0AAV5UJ88</accession>